<keyword evidence="2" id="KW-1185">Reference proteome</keyword>
<dbReference type="Proteomes" id="UP001058364">
    <property type="component" value="Chromosome"/>
</dbReference>
<dbReference type="RefSeq" id="WP_259429399.1">
    <property type="nucleotide sequence ID" value="NZ_CP103423.1"/>
</dbReference>
<sequence>MDINLERNRLLEKITFLKLEWQKANENGEVEKVAKYFSELLTLKTKLKKLN</sequence>
<evidence type="ECO:0000313" key="2">
    <source>
        <dbReference type="Proteomes" id="UP001058364"/>
    </source>
</evidence>
<evidence type="ECO:0000313" key="1">
    <source>
        <dbReference type="EMBL" id="UWD34496.1"/>
    </source>
</evidence>
<gene>
    <name evidence="1" type="ORF">NX772_01540</name>
</gene>
<accession>A0ABY5TY44</accession>
<name>A0ABY5TY44_9BACT</name>
<proteinExistence type="predicted"/>
<protein>
    <submittedName>
        <fullName evidence="1">Uncharacterized protein</fullName>
    </submittedName>
</protein>
<dbReference type="EMBL" id="CP103423">
    <property type="protein sequence ID" value="UWD34496.1"/>
    <property type="molecule type" value="Genomic_DNA"/>
</dbReference>
<reference evidence="1" key="1">
    <citation type="submission" date="2022-08" db="EMBL/GenBank/DDBJ databases">
        <title>Complete genome sequence of Mycoplasma molare type strain H 542.</title>
        <authorList>
            <person name="Spergser J."/>
        </authorList>
    </citation>
    <scope>NUCLEOTIDE SEQUENCE</scope>
    <source>
        <strain evidence="1">H 542</strain>
    </source>
</reference>
<organism evidence="1 2">
    <name type="scientific">Mesomycoplasma molare</name>
    <dbReference type="NCBI Taxonomy" id="171288"/>
    <lineage>
        <taxon>Bacteria</taxon>
        <taxon>Bacillati</taxon>
        <taxon>Mycoplasmatota</taxon>
        <taxon>Mycoplasmoidales</taxon>
        <taxon>Metamycoplasmataceae</taxon>
        <taxon>Mesomycoplasma</taxon>
    </lineage>
</organism>